<keyword evidence="2" id="KW-1185">Reference proteome</keyword>
<dbReference type="AlphaFoldDB" id="V4PFA4"/>
<evidence type="ECO:0000313" key="2">
    <source>
        <dbReference type="Proteomes" id="UP000017837"/>
    </source>
</evidence>
<gene>
    <name evidence="1" type="ORF">ABENE_17810</name>
</gene>
<protein>
    <submittedName>
        <fullName evidence="1">Uncharacterized protein</fullName>
    </submittedName>
</protein>
<reference evidence="1 2" key="1">
    <citation type="journal article" date="2014" name="Nature">
        <title>Sequential evolution of bacterial morphology by co-option of a developmental regulator.</title>
        <authorList>
            <person name="Jiang C."/>
            <person name="Brown P.J."/>
            <person name="Ducret A."/>
            <person name="Brun Y.V."/>
        </authorList>
    </citation>
    <scope>NUCLEOTIDE SEQUENCE [LARGE SCALE GENOMIC DNA]</scope>
    <source>
        <strain evidence="1 2">DSM 16100</strain>
    </source>
</reference>
<sequence length="60" mass="6778">MRKRPRFQAIAASVQFPTIKLLVNDRYGNVGVNMTVKKNNQAFPRAAGTNVVHIFYELDA</sequence>
<accession>V4PFA4</accession>
<organism evidence="1 2">
    <name type="scientific">Asticcacaulis benevestitus DSM 16100 = ATCC BAA-896</name>
    <dbReference type="NCBI Taxonomy" id="1121022"/>
    <lineage>
        <taxon>Bacteria</taxon>
        <taxon>Pseudomonadati</taxon>
        <taxon>Pseudomonadota</taxon>
        <taxon>Alphaproteobacteria</taxon>
        <taxon>Caulobacterales</taxon>
        <taxon>Caulobacteraceae</taxon>
        <taxon>Asticcacaulis</taxon>
    </lineage>
</organism>
<evidence type="ECO:0000313" key="1">
    <source>
        <dbReference type="EMBL" id="ESQ86811.1"/>
    </source>
</evidence>
<comment type="caution">
    <text evidence="1">The sequence shown here is derived from an EMBL/GenBank/DDBJ whole genome shotgun (WGS) entry which is preliminary data.</text>
</comment>
<dbReference type="PATRIC" id="fig|1121022.4.peg.3641"/>
<dbReference type="Proteomes" id="UP000017837">
    <property type="component" value="Unassembled WGS sequence"/>
</dbReference>
<proteinExistence type="predicted"/>
<dbReference type="EMBL" id="AWGB01000049">
    <property type="protein sequence ID" value="ESQ86811.1"/>
    <property type="molecule type" value="Genomic_DNA"/>
</dbReference>
<name>V4PFA4_9CAUL</name>